<dbReference type="AlphaFoldDB" id="A0A935K0U5"/>
<evidence type="ECO:0000313" key="2">
    <source>
        <dbReference type="EMBL" id="MBK7416980.1"/>
    </source>
</evidence>
<accession>A0A935K0U5</accession>
<feature type="domain" description="GAF" evidence="1">
    <location>
        <begin position="31"/>
        <end position="188"/>
    </location>
</feature>
<dbReference type="Proteomes" id="UP000739411">
    <property type="component" value="Unassembled WGS sequence"/>
</dbReference>
<dbReference type="InterPro" id="IPR003018">
    <property type="entry name" value="GAF"/>
</dbReference>
<dbReference type="InterPro" id="IPR029016">
    <property type="entry name" value="GAF-like_dom_sf"/>
</dbReference>
<organism evidence="2 3">
    <name type="scientific">Candidatus Dechloromonas phosphorivorans</name>
    <dbReference type="NCBI Taxonomy" id="2899244"/>
    <lineage>
        <taxon>Bacteria</taxon>
        <taxon>Pseudomonadati</taxon>
        <taxon>Pseudomonadota</taxon>
        <taxon>Betaproteobacteria</taxon>
        <taxon>Rhodocyclales</taxon>
        <taxon>Azonexaceae</taxon>
        <taxon>Dechloromonas</taxon>
    </lineage>
</organism>
<dbReference type="SMART" id="SM00065">
    <property type="entry name" value="GAF"/>
    <property type="match status" value="1"/>
</dbReference>
<proteinExistence type="predicted"/>
<comment type="caution">
    <text evidence="2">The sequence shown here is derived from an EMBL/GenBank/DDBJ whole genome shotgun (WGS) entry which is preliminary data.</text>
</comment>
<dbReference type="Pfam" id="PF13185">
    <property type="entry name" value="GAF_2"/>
    <property type="match status" value="1"/>
</dbReference>
<dbReference type="Gene3D" id="3.30.450.40">
    <property type="match status" value="1"/>
</dbReference>
<sequence>MTDLSDISSADNLRQEQALLEFSNAILQRISTAAPLAEVLNFIACGIEAIEPEMRCSVLLLDESGRYLLRGAAPSLPQEYNTALDGVEIGLSVGSCGTAAYRGEAVFVADIANDPLWVNFKELALGHGLAACWSSPIFSSQGKVLGTFAVYWPTPQQEVSSLARRYVETATRLAGIAIESAQREAVLLGQLEELRRWQQLTLGREGRVLSLKREVNGLLARLGEGPRYGSVSGEEDAA</sequence>
<dbReference type="SUPFAM" id="SSF55781">
    <property type="entry name" value="GAF domain-like"/>
    <property type="match status" value="1"/>
</dbReference>
<name>A0A935K0U5_9RHOO</name>
<gene>
    <name evidence="2" type="ORF">IPJ38_19640</name>
</gene>
<protein>
    <submittedName>
        <fullName evidence="2">GAF domain-containing protein</fullName>
    </submittedName>
</protein>
<evidence type="ECO:0000313" key="3">
    <source>
        <dbReference type="Proteomes" id="UP000739411"/>
    </source>
</evidence>
<dbReference type="EMBL" id="JADJMS010000047">
    <property type="protein sequence ID" value="MBK7416980.1"/>
    <property type="molecule type" value="Genomic_DNA"/>
</dbReference>
<evidence type="ECO:0000259" key="1">
    <source>
        <dbReference type="SMART" id="SM00065"/>
    </source>
</evidence>
<reference evidence="2 3" key="1">
    <citation type="submission" date="2020-10" db="EMBL/GenBank/DDBJ databases">
        <title>Connecting structure to function with the recovery of over 1000 high-quality activated sludge metagenome-assembled genomes encoding full-length rRNA genes using long-read sequencing.</title>
        <authorList>
            <person name="Singleton C.M."/>
            <person name="Petriglieri F."/>
            <person name="Kristensen J.M."/>
            <person name="Kirkegaard R.H."/>
            <person name="Michaelsen T.Y."/>
            <person name="Andersen M.H."/>
            <person name="Karst S.M."/>
            <person name="Dueholm M.S."/>
            <person name="Nielsen P.H."/>
            <person name="Albertsen M."/>
        </authorList>
    </citation>
    <scope>NUCLEOTIDE SEQUENCE [LARGE SCALE GENOMIC DNA]</scope>
    <source>
        <strain evidence="2">EsbW_18-Q3-R4-48_BATAC.463</strain>
    </source>
</reference>